<reference evidence="2" key="1">
    <citation type="journal article" date="2023" name="Front. Plant Sci.">
        <title>Chromosomal-level genome assembly of Melastoma candidum provides insights into trichome evolution.</title>
        <authorList>
            <person name="Zhong Y."/>
            <person name="Wu W."/>
            <person name="Sun C."/>
            <person name="Zou P."/>
            <person name="Liu Y."/>
            <person name="Dai S."/>
            <person name="Zhou R."/>
        </authorList>
    </citation>
    <scope>NUCLEOTIDE SEQUENCE [LARGE SCALE GENOMIC DNA]</scope>
</reference>
<proteinExistence type="predicted"/>
<protein>
    <submittedName>
        <fullName evidence="1">Uncharacterized protein</fullName>
    </submittedName>
</protein>
<accession>A0ACB9SCX3</accession>
<comment type="caution">
    <text evidence="1">The sequence shown here is derived from an EMBL/GenBank/DDBJ whole genome shotgun (WGS) entry which is preliminary data.</text>
</comment>
<organism evidence="1 2">
    <name type="scientific">Melastoma candidum</name>
    <dbReference type="NCBI Taxonomy" id="119954"/>
    <lineage>
        <taxon>Eukaryota</taxon>
        <taxon>Viridiplantae</taxon>
        <taxon>Streptophyta</taxon>
        <taxon>Embryophyta</taxon>
        <taxon>Tracheophyta</taxon>
        <taxon>Spermatophyta</taxon>
        <taxon>Magnoliopsida</taxon>
        <taxon>eudicotyledons</taxon>
        <taxon>Gunneridae</taxon>
        <taxon>Pentapetalae</taxon>
        <taxon>rosids</taxon>
        <taxon>malvids</taxon>
        <taxon>Myrtales</taxon>
        <taxon>Melastomataceae</taxon>
        <taxon>Melastomatoideae</taxon>
        <taxon>Melastomateae</taxon>
        <taxon>Melastoma</taxon>
    </lineage>
</organism>
<keyword evidence="2" id="KW-1185">Reference proteome</keyword>
<evidence type="ECO:0000313" key="2">
    <source>
        <dbReference type="Proteomes" id="UP001057402"/>
    </source>
</evidence>
<name>A0ACB9SCX3_9MYRT</name>
<dbReference type="EMBL" id="CM042881">
    <property type="protein sequence ID" value="KAI4387348.1"/>
    <property type="molecule type" value="Genomic_DNA"/>
</dbReference>
<gene>
    <name evidence="1" type="ORF">MLD38_005187</name>
</gene>
<dbReference type="Proteomes" id="UP001057402">
    <property type="component" value="Chromosome 2"/>
</dbReference>
<sequence>MNNIYDIHGIRLILDNEDCYKALEIVHKLWYEVPGKSKDYIANPKISGYQSLHTVVLMDGIVPLEAQIRTRQMHLQAEFGFAAHWRYKEGDCKHISFVLGMVKWARWVVSWQWPRVRGFHSIPYRYPFKEEPRVRLNHEPVLEPTCKLKMGDIVEFTPALPNKSLVECREEIQRMYDCGAAVSGSRSRSKTPAGWTT</sequence>
<evidence type="ECO:0000313" key="1">
    <source>
        <dbReference type="EMBL" id="KAI4387348.1"/>
    </source>
</evidence>